<dbReference type="PANTHER" id="PTHR24133">
    <property type="entry name" value="ANKYRIN DOMAIN-CONTAINING"/>
    <property type="match status" value="1"/>
</dbReference>
<dbReference type="Pfam" id="PF12796">
    <property type="entry name" value="Ank_2"/>
    <property type="match status" value="1"/>
</dbReference>
<evidence type="ECO:0000313" key="4">
    <source>
        <dbReference type="Proteomes" id="UP000479190"/>
    </source>
</evidence>
<dbReference type="InterPro" id="IPR036770">
    <property type="entry name" value="Ankyrin_rpt-contain_sf"/>
</dbReference>
<dbReference type="Gene3D" id="1.25.40.20">
    <property type="entry name" value="Ankyrin repeat-containing domain"/>
    <property type="match status" value="2"/>
</dbReference>
<dbReference type="Proteomes" id="UP000479190">
    <property type="component" value="Unassembled WGS sequence"/>
</dbReference>
<feature type="region of interest" description="Disordered" evidence="2">
    <location>
        <begin position="1"/>
        <end position="20"/>
    </location>
</feature>
<dbReference type="InterPro" id="IPR002110">
    <property type="entry name" value="Ankyrin_rpt"/>
</dbReference>
<dbReference type="PROSITE" id="PS50088">
    <property type="entry name" value="ANK_REPEAT"/>
    <property type="match status" value="3"/>
</dbReference>
<keyword evidence="1" id="KW-0040">ANK repeat</keyword>
<gene>
    <name evidence="3" type="ORF">TBRA_LOCUS1064</name>
</gene>
<dbReference type="AlphaFoldDB" id="A0A6H5HYQ5"/>
<sequence>MVTETILGPQSPSKYCTNPRSSIYRLSSRSRESAADNGSARRKHPAPSPGKILSLVSRTDDRCNPLPATIINFEAMESTTSYTPCVCVYFHAPSERLFKLSIWSAFCNWGCHYDDVLICMKSVDRKLHYMYRKKYVYSSSTTTCCRSTAWTIEANCSLILHVVRELIALTDADRRRRSSSCLLDRESRVRTFPGKSLSVQCSRSTSSNSTSSKVHLTTIAVAPLVVAAVQAVLCAHEAKCIIYRSSKRETYHAYKGDEEAASTKIGCESLVVVACRCSALDELTKFSLCGKLSQYHALLLKQAQMVKFLQEEIDLKIHELRFEDGRSALHYLLNENKFSPRYDVGGKMAKQVVDYFLEDSEENHQDFHGYTYFHAACMTGNVAKVNQFLEQGVDVNFSTYSCSPLHIAAQYRQTDVVKILLEKGADPNCRERINNRSTPLHALSWQRWCMCECDHYCHSCDDNKPAYEVVALLIERGADIEARDSHGDTPLQAAVSCFDLELTRALLKLGASLSGLNEDSMFGRHFETRELKYRPLTMNMIEVVEVLQSAGYKMDFATRLEMIRCWMRVRGNGADHLLPSYVSESNRHLILHFFINFYMERKPYDYLRSEMRRMKKGKYFGLGKIPQGFNDEITLETTQLKSIMLNEKVSLHEICQMSYDKGYSILKKIKNFQLPQQLNDLTLSQLLVKRHLADTLIRSHLELAVADLFMNDKCNLNLPYVVCRQIAENLSHEDLLRLCEKTNEEEDAVQPSPKRRRLR</sequence>
<evidence type="ECO:0000256" key="1">
    <source>
        <dbReference type="PROSITE-ProRule" id="PRU00023"/>
    </source>
</evidence>
<feature type="repeat" description="ANK" evidence="1">
    <location>
        <begin position="400"/>
        <end position="432"/>
    </location>
</feature>
<dbReference type="InterPro" id="IPR052391">
    <property type="entry name" value="E3_Ligase-Neurotoxin"/>
</dbReference>
<dbReference type="EMBL" id="CADCXV010000225">
    <property type="protein sequence ID" value="CAB0028957.1"/>
    <property type="molecule type" value="Genomic_DNA"/>
</dbReference>
<evidence type="ECO:0000313" key="3">
    <source>
        <dbReference type="EMBL" id="CAB0028957.1"/>
    </source>
</evidence>
<dbReference type="PANTHER" id="PTHR24133:SF40">
    <property type="entry name" value="ANKYRIN REPEAT DOMAIN 44"/>
    <property type="match status" value="1"/>
</dbReference>
<feature type="compositionally biased region" description="Polar residues" evidence="2">
    <location>
        <begin position="8"/>
        <end position="19"/>
    </location>
</feature>
<accession>A0A6H5HYQ5</accession>
<protein>
    <submittedName>
        <fullName evidence="3">Uncharacterized protein</fullName>
    </submittedName>
</protein>
<feature type="repeat" description="ANK" evidence="1">
    <location>
        <begin position="368"/>
        <end position="400"/>
    </location>
</feature>
<feature type="region of interest" description="Disordered" evidence="2">
    <location>
        <begin position="25"/>
        <end position="51"/>
    </location>
</feature>
<reference evidence="3 4" key="1">
    <citation type="submission" date="2020-02" db="EMBL/GenBank/DDBJ databases">
        <authorList>
            <person name="Ferguson B K."/>
        </authorList>
    </citation>
    <scope>NUCLEOTIDE SEQUENCE [LARGE SCALE GENOMIC DNA]</scope>
</reference>
<dbReference type="SMART" id="SM00248">
    <property type="entry name" value="ANK"/>
    <property type="match status" value="4"/>
</dbReference>
<keyword evidence="4" id="KW-1185">Reference proteome</keyword>
<dbReference type="SUPFAM" id="SSF48403">
    <property type="entry name" value="Ankyrin repeat"/>
    <property type="match status" value="1"/>
</dbReference>
<proteinExistence type="predicted"/>
<feature type="repeat" description="ANK" evidence="1">
    <location>
        <begin position="486"/>
        <end position="518"/>
    </location>
</feature>
<dbReference type="OrthoDB" id="539213at2759"/>
<name>A0A6H5HYQ5_9HYME</name>
<evidence type="ECO:0000256" key="2">
    <source>
        <dbReference type="SAM" id="MobiDB-lite"/>
    </source>
</evidence>
<dbReference type="PROSITE" id="PS50297">
    <property type="entry name" value="ANK_REP_REGION"/>
    <property type="match status" value="3"/>
</dbReference>
<organism evidence="3 4">
    <name type="scientific">Trichogramma brassicae</name>
    <dbReference type="NCBI Taxonomy" id="86971"/>
    <lineage>
        <taxon>Eukaryota</taxon>
        <taxon>Metazoa</taxon>
        <taxon>Ecdysozoa</taxon>
        <taxon>Arthropoda</taxon>
        <taxon>Hexapoda</taxon>
        <taxon>Insecta</taxon>
        <taxon>Pterygota</taxon>
        <taxon>Neoptera</taxon>
        <taxon>Endopterygota</taxon>
        <taxon>Hymenoptera</taxon>
        <taxon>Apocrita</taxon>
        <taxon>Proctotrupomorpha</taxon>
        <taxon>Chalcidoidea</taxon>
        <taxon>Trichogrammatidae</taxon>
        <taxon>Trichogramma</taxon>
    </lineage>
</organism>